<dbReference type="EnsemblPlants" id="OMERI02G13110.7">
    <property type="protein sequence ID" value="OMERI02G13110.7"/>
    <property type="gene ID" value="OMERI02G13110"/>
</dbReference>
<dbReference type="Gramene" id="OMERI02G13110.7">
    <property type="protein sequence ID" value="OMERI02G13110.7"/>
    <property type="gene ID" value="OMERI02G13110"/>
</dbReference>
<accession>A0A0E0CJ59</accession>
<protein>
    <submittedName>
        <fullName evidence="1">Uncharacterized protein</fullName>
    </submittedName>
</protein>
<proteinExistence type="predicted"/>
<keyword evidence="2" id="KW-1185">Reference proteome</keyword>
<reference evidence="1" key="2">
    <citation type="submission" date="2018-05" db="EMBL/GenBank/DDBJ databases">
        <title>OmerRS3 (Oryza meridionalis Reference Sequence Version 3).</title>
        <authorList>
            <person name="Zhang J."/>
            <person name="Kudrna D."/>
            <person name="Lee S."/>
            <person name="Talag J."/>
            <person name="Welchert J."/>
            <person name="Wing R.A."/>
        </authorList>
    </citation>
    <scope>NUCLEOTIDE SEQUENCE [LARGE SCALE GENOMIC DNA]</scope>
    <source>
        <strain evidence="1">cv. OR44</strain>
    </source>
</reference>
<dbReference type="AlphaFoldDB" id="A0A0E0CJ59"/>
<name>A0A0E0CJ59_9ORYZ</name>
<evidence type="ECO:0000313" key="1">
    <source>
        <dbReference type="EnsemblPlants" id="OMERI02G13110.7"/>
    </source>
</evidence>
<dbReference type="HOGENOM" id="CLU_2816742_0_0_1"/>
<dbReference type="Proteomes" id="UP000008021">
    <property type="component" value="Chromosome 2"/>
</dbReference>
<reference evidence="1" key="1">
    <citation type="submission" date="2015-04" db="UniProtKB">
        <authorList>
            <consortium name="EnsemblPlants"/>
        </authorList>
    </citation>
    <scope>IDENTIFICATION</scope>
</reference>
<evidence type="ECO:0000313" key="2">
    <source>
        <dbReference type="Proteomes" id="UP000008021"/>
    </source>
</evidence>
<organism evidence="1">
    <name type="scientific">Oryza meridionalis</name>
    <dbReference type="NCBI Taxonomy" id="40149"/>
    <lineage>
        <taxon>Eukaryota</taxon>
        <taxon>Viridiplantae</taxon>
        <taxon>Streptophyta</taxon>
        <taxon>Embryophyta</taxon>
        <taxon>Tracheophyta</taxon>
        <taxon>Spermatophyta</taxon>
        <taxon>Magnoliopsida</taxon>
        <taxon>Liliopsida</taxon>
        <taxon>Poales</taxon>
        <taxon>Poaceae</taxon>
        <taxon>BOP clade</taxon>
        <taxon>Oryzoideae</taxon>
        <taxon>Oryzeae</taxon>
        <taxon>Oryzinae</taxon>
        <taxon>Oryza</taxon>
    </lineage>
</organism>
<sequence>MELLQFDLIKGLQDRSRQAKATRTSRMISFSFSVDGPMMQRKQISRMFSHHHFQHNHTKAIHIALLR</sequence>